<dbReference type="PANTHER" id="PTHR10000:SF8">
    <property type="entry name" value="HAD SUPERFAMILY HYDROLASE-LIKE, TYPE 3"/>
    <property type="match status" value="1"/>
</dbReference>
<dbReference type="KEGG" id="slom:PXH66_02995"/>
<dbReference type="GO" id="GO:0000287">
    <property type="term" value="F:magnesium ion binding"/>
    <property type="evidence" value="ECO:0007669"/>
    <property type="project" value="TreeGrafter"/>
</dbReference>
<evidence type="ECO:0000313" key="4">
    <source>
        <dbReference type="EMBL" id="WED65813.1"/>
    </source>
</evidence>
<sequence>MTTCFDHGSPWLVFTDLDGTLLDWSNYSPAIARPAMLRLRELGVPVVFCSSKTATEQRALRQELGIRSIPSIVENGAAIIVPDSAGLPTGHWDEAPGEPGRRVLVLGLRLDEVQARLARVRARTGLPLLGYRDIDDAKLVELTGLSPSAAHRARQRDYSETLIEELPHETWNLLRDEFAAEGLECRHGGRFHTVTGAGTDKGKAVKTILELYERAYERPVKSIGLGDSANDAPLLAAVTRPFLVAREDGTWANLRIDGMERIGGRGPYGWVEAIDLILSEAGDQGAGAA</sequence>
<dbReference type="NCBIfam" id="TIGR01486">
    <property type="entry name" value="HAD-SF-IIB-MPGP"/>
    <property type="match status" value="1"/>
</dbReference>
<dbReference type="Gene3D" id="3.40.50.1000">
    <property type="entry name" value="HAD superfamily/HAD-like"/>
    <property type="match status" value="1"/>
</dbReference>
<dbReference type="SFLD" id="SFLDG01142">
    <property type="entry name" value="C2.B.2:_Mannosyl-3-phosphoglyc"/>
    <property type="match status" value="1"/>
</dbReference>
<evidence type="ECO:0000256" key="2">
    <source>
        <dbReference type="ARBA" id="ARBA00022801"/>
    </source>
</evidence>
<dbReference type="EMBL" id="CP119075">
    <property type="protein sequence ID" value="WED65813.1"/>
    <property type="molecule type" value="Genomic_DNA"/>
</dbReference>
<evidence type="ECO:0000256" key="3">
    <source>
        <dbReference type="ARBA" id="ARBA00022842"/>
    </source>
</evidence>
<dbReference type="Pfam" id="PF08282">
    <property type="entry name" value="Hydrolase_3"/>
    <property type="match status" value="1"/>
</dbReference>
<dbReference type="GO" id="GO:0005829">
    <property type="term" value="C:cytosol"/>
    <property type="evidence" value="ECO:0007669"/>
    <property type="project" value="TreeGrafter"/>
</dbReference>
<keyword evidence="2 4" id="KW-0378">Hydrolase</keyword>
<dbReference type="RefSeq" id="WP_330930343.1">
    <property type="nucleotide sequence ID" value="NZ_CP119075.1"/>
</dbReference>
<evidence type="ECO:0000313" key="5">
    <source>
        <dbReference type="Proteomes" id="UP001218638"/>
    </source>
</evidence>
<keyword evidence="3" id="KW-0460">Magnesium</keyword>
<reference evidence="4" key="1">
    <citation type="submission" date="2023-03" db="EMBL/GenBank/DDBJ databases">
        <title>Lomoglobus Profundus gen. nov., sp. nov., a novel member of the phylum Verrucomicrobia, isolated from deep-marine sediment of South China Sea.</title>
        <authorList>
            <person name="Ahmad T."/>
            <person name="Ishaq S.E."/>
            <person name="Wang F."/>
        </authorList>
    </citation>
    <scope>NUCLEOTIDE SEQUENCE</scope>
    <source>
        <strain evidence="4">LMO-M01</strain>
    </source>
</reference>
<dbReference type="GO" id="GO:0050531">
    <property type="term" value="F:mannosyl-3-phosphoglycerate phosphatase activity"/>
    <property type="evidence" value="ECO:0007669"/>
    <property type="project" value="InterPro"/>
</dbReference>
<keyword evidence="5" id="KW-1185">Reference proteome</keyword>
<gene>
    <name evidence="4" type="ORF">PXH66_02995</name>
</gene>
<protein>
    <submittedName>
        <fullName evidence="4">HAD hydrolase family protein</fullName>
    </submittedName>
</protein>
<accession>A0AAF0CPS2</accession>
<dbReference type="InterPro" id="IPR006381">
    <property type="entry name" value="HAD-SF-IIB-MPGP"/>
</dbReference>
<dbReference type="PANTHER" id="PTHR10000">
    <property type="entry name" value="PHOSPHOSERINE PHOSPHATASE"/>
    <property type="match status" value="1"/>
</dbReference>
<name>A0AAF0CPS2_9BACT</name>
<dbReference type="GO" id="GO:0051479">
    <property type="term" value="P:mannosylglycerate biosynthetic process"/>
    <property type="evidence" value="ECO:0007669"/>
    <property type="project" value="InterPro"/>
</dbReference>
<dbReference type="Proteomes" id="UP001218638">
    <property type="component" value="Chromosome"/>
</dbReference>
<dbReference type="SFLD" id="SFLDS00003">
    <property type="entry name" value="Haloacid_Dehalogenase"/>
    <property type="match status" value="1"/>
</dbReference>
<dbReference type="SFLD" id="SFLDG01140">
    <property type="entry name" value="C2.B:_Phosphomannomutase_and_P"/>
    <property type="match status" value="1"/>
</dbReference>
<evidence type="ECO:0000256" key="1">
    <source>
        <dbReference type="ARBA" id="ARBA00022723"/>
    </source>
</evidence>
<keyword evidence="1" id="KW-0479">Metal-binding</keyword>
<dbReference type="SUPFAM" id="SSF56784">
    <property type="entry name" value="HAD-like"/>
    <property type="match status" value="1"/>
</dbReference>
<dbReference type="Gene3D" id="3.30.980.20">
    <property type="entry name" value="Putative mannosyl-3-phosphoglycerate phosphatase, domain 2"/>
    <property type="match status" value="1"/>
</dbReference>
<organism evidence="4 5">
    <name type="scientific">Synoicihabitans lomoniglobus</name>
    <dbReference type="NCBI Taxonomy" id="2909285"/>
    <lineage>
        <taxon>Bacteria</taxon>
        <taxon>Pseudomonadati</taxon>
        <taxon>Verrucomicrobiota</taxon>
        <taxon>Opitutia</taxon>
        <taxon>Opitutales</taxon>
        <taxon>Opitutaceae</taxon>
        <taxon>Synoicihabitans</taxon>
    </lineage>
</organism>
<dbReference type="AlphaFoldDB" id="A0AAF0CPS2"/>
<dbReference type="InterPro" id="IPR023214">
    <property type="entry name" value="HAD_sf"/>
</dbReference>
<dbReference type="InterPro" id="IPR036412">
    <property type="entry name" value="HAD-like_sf"/>
</dbReference>
<proteinExistence type="predicted"/>